<comment type="subcellular location">
    <subcellularLocation>
        <location evidence="1">Mitochondrion inner membrane</location>
        <topology evidence="1">Single-pass membrane protein</topology>
    </subcellularLocation>
</comment>
<evidence type="ECO:0000256" key="1">
    <source>
        <dbReference type="ARBA" id="ARBA00004434"/>
    </source>
</evidence>
<reference evidence="16" key="1">
    <citation type="submission" date="2023-03" db="EMBL/GenBank/DDBJ databases">
        <title>Massive genome expansion in bonnet fungi (Mycena s.s.) driven by repeated elements and novel gene families across ecological guilds.</title>
        <authorList>
            <consortium name="Lawrence Berkeley National Laboratory"/>
            <person name="Harder C.B."/>
            <person name="Miyauchi S."/>
            <person name="Viragh M."/>
            <person name="Kuo A."/>
            <person name="Thoen E."/>
            <person name="Andreopoulos B."/>
            <person name="Lu D."/>
            <person name="Skrede I."/>
            <person name="Drula E."/>
            <person name="Henrissat B."/>
            <person name="Morin E."/>
            <person name="Kohler A."/>
            <person name="Barry K."/>
            <person name="LaButti K."/>
            <person name="Morin E."/>
            <person name="Salamov A."/>
            <person name="Lipzen A."/>
            <person name="Mereny Z."/>
            <person name="Hegedus B."/>
            <person name="Baldrian P."/>
            <person name="Stursova M."/>
            <person name="Weitz H."/>
            <person name="Taylor A."/>
            <person name="Grigoriev I.V."/>
            <person name="Nagy L.G."/>
            <person name="Martin F."/>
            <person name="Kauserud H."/>
        </authorList>
    </citation>
    <scope>NUCLEOTIDE SEQUENCE</scope>
    <source>
        <strain evidence="16">9284</strain>
    </source>
</reference>
<comment type="caution">
    <text evidence="16">The sequence shown here is derived from an EMBL/GenBank/DDBJ whole genome shotgun (WGS) entry which is preliminary data.</text>
</comment>
<evidence type="ECO:0000259" key="15">
    <source>
        <dbReference type="SMART" id="SM01024"/>
    </source>
</evidence>
<feature type="domain" description="AAA+ ATPase" evidence="14">
    <location>
        <begin position="397"/>
        <end position="548"/>
    </location>
</feature>
<keyword evidence="5" id="KW-0999">Mitochondrion inner membrane</keyword>
<keyword evidence="6 16" id="KW-0378">Hydrolase</keyword>
<dbReference type="Gene3D" id="3.40.50.300">
    <property type="entry name" value="P-loop containing nucleotide triphosphate hydrolases"/>
    <property type="match status" value="1"/>
</dbReference>
<organism evidence="16 17">
    <name type="scientific">Roridomyces roridus</name>
    <dbReference type="NCBI Taxonomy" id="1738132"/>
    <lineage>
        <taxon>Eukaryota</taxon>
        <taxon>Fungi</taxon>
        <taxon>Dikarya</taxon>
        <taxon>Basidiomycota</taxon>
        <taxon>Agaricomycotina</taxon>
        <taxon>Agaricomycetes</taxon>
        <taxon>Agaricomycetidae</taxon>
        <taxon>Agaricales</taxon>
        <taxon>Marasmiineae</taxon>
        <taxon>Mycenaceae</taxon>
        <taxon>Roridomyces</taxon>
    </lineage>
</organism>
<comment type="catalytic activity">
    <reaction evidence="11">
        <text>ATP + H2O = ADP + phosphate + H(+)</text>
        <dbReference type="Rhea" id="RHEA:13065"/>
        <dbReference type="ChEBI" id="CHEBI:15377"/>
        <dbReference type="ChEBI" id="CHEBI:15378"/>
        <dbReference type="ChEBI" id="CHEBI:30616"/>
        <dbReference type="ChEBI" id="CHEBI:43474"/>
        <dbReference type="ChEBI" id="CHEBI:456216"/>
    </reaction>
    <physiologicalReaction direction="left-to-right" evidence="11">
        <dbReference type="Rhea" id="RHEA:13066"/>
    </physiologicalReaction>
</comment>
<dbReference type="Pfam" id="PF00004">
    <property type="entry name" value="AAA"/>
    <property type="match status" value="2"/>
</dbReference>
<evidence type="ECO:0000256" key="6">
    <source>
        <dbReference type="ARBA" id="ARBA00022801"/>
    </source>
</evidence>
<evidence type="ECO:0000256" key="11">
    <source>
        <dbReference type="ARBA" id="ARBA00048778"/>
    </source>
</evidence>
<dbReference type="GO" id="GO:0005743">
    <property type="term" value="C:mitochondrial inner membrane"/>
    <property type="evidence" value="ECO:0007669"/>
    <property type="project" value="UniProtKB-SubCell"/>
</dbReference>
<dbReference type="EMBL" id="JARKIF010000019">
    <property type="protein sequence ID" value="KAJ7618772.1"/>
    <property type="molecule type" value="Genomic_DNA"/>
</dbReference>
<evidence type="ECO:0000256" key="5">
    <source>
        <dbReference type="ARBA" id="ARBA00022792"/>
    </source>
</evidence>
<comment type="similarity">
    <text evidence="2">Belongs to the AAA ATPase family. BCS1 subfamily.</text>
</comment>
<keyword evidence="13" id="KW-0732">Signal</keyword>
<keyword evidence="9" id="KW-0496">Mitochondrion</keyword>
<feature type="compositionally biased region" description="Basic residues" evidence="12">
    <location>
        <begin position="637"/>
        <end position="647"/>
    </location>
</feature>
<dbReference type="GO" id="GO:0005524">
    <property type="term" value="F:ATP binding"/>
    <property type="evidence" value="ECO:0007669"/>
    <property type="project" value="UniProtKB-KW"/>
</dbReference>
<keyword evidence="3" id="KW-0812">Transmembrane</keyword>
<dbReference type="AlphaFoldDB" id="A0AAD7BF29"/>
<evidence type="ECO:0000256" key="4">
    <source>
        <dbReference type="ARBA" id="ARBA00022741"/>
    </source>
</evidence>
<dbReference type="Proteomes" id="UP001221142">
    <property type="component" value="Unassembled WGS sequence"/>
</dbReference>
<dbReference type="SMART" id="SM00382">
    <property type="entry name" value="AAA"/>
    <property type="match status" value="1"/>
</dbReference>
<feature type="compositionally biased region" description="Basic and acidic residues" evidence="12">
    <location>
        <begin position="668"/>
        <end position="680"/>
    </location>
</feature>
<dbReference type="InterPro" id="IPR050747">
    <property type="entry name" value="Mitochondrial_chaperone_BCS1"/>
</dbReference>
<dbReference type="SUPFAM" id="SSF52540">
    <property type="entry name" value="P-loop containing nucleoside triphosphate hydrolases"/>
    <property type="match status" value="1"/>
</dbReference>
<evidence type="ECO:0000256" key="2">
    <source>
        <dbReference type="ARBA" id="ARBA00007448"/>
    </source>
</evidence>
<dbReference type="InterPro" id="IPR014851">
    <property type="entry name" value="BCS1_N"/>
</dbReference>
<evidence type="ECO:0000256" key="13">
    <source>
        <dbReference type="SAM" id="SignalP"/>
    </source>
</evidence>
<evidence type="ECO:0000256" key="7">
    <source>
        <dbReference type="ARBA" id="ARBA00022840"/>
    </source>
</evidence>
<dbReference type="InterPro" id="IPR057495">
    <property type="entry name" value="AAA_lid_BCS1"/>
</dbReference>
<keyword evidence="7" id="KW-0067">ATP-binding</keyword>
<dbReference type="InterPro" id="IPR003593">
    <property type="entry name" value="AAA+_ATPase"/>
</dbReference>
<protein>
    <submittedName>
        <fullName evidence="16">P-loop containing nucleoside triphosphate hydrolase protein</fullName>
    </submittedName>
</protein>
<sequence>MYPSAFSWLLAISVLAYAIYTSPFGVVKSYVERLGSNPQVAELFRFIFLGTIVEAGRRLGDILMGFGASLLVVKAEFTTGDFAYDWVLHYLENSRVWNESRSFKVVARNALSRPRHSAGVGSAADGHPLGYFEPAQATPSLFRWKGHWLSIDKSTAGYAHYDTGVETGGTLIVRLWGRDRTLLDELVRCAREFYIESKVLPRRVEADKDPSGALITAHFTQTDVSHDWILEYLRSANALQNAHEFTISTKQSQLNWGNGPKDDVRYLPAQNSKQQFLFTSPNTGRSTWLQVVINPGQLNWSNNSMVGGAISITLHSSNREDLADLIECAKQLYLQNGLSRVTVHLTDNSGEWARTVTKSRRALSTLILPVDVKETLLADAKQFLDSEGWYKRAGIPHRRGYLLYGEPGTGKSSTIHALAGELSLEIYVISLASPAIDDYTLAKLVSDTPARCILLLEDIDCAFPSRDDNDEDDFEPILDKDGKPMPGNVGATAPRSQVTLSGLLNVLDSVSSEEGRLAFATTNHIENLDSALIRAGRMDVKIQYKFADSTQIAQVFKRFFPLPTPDQPESVSYTEAELDAHAAVFGSAIPVETYSIAQIQGYLLTRKGDPSGAVEGVGEWVKAQEEEKRVLAEMKQKKRAERARRRKERAEAAAAVDSATKQVLNGVADEKPSLNGHHENGVQVNGMEN</sequence>
<evidence type="ECO:0000259" key="14">
    <source>
        <dbReference type="SMART" id="SM00382"/>
    </source>
</evidence>
<evidence type="ECO:0000256" key="3">
    <source>
        <dbReference type="ARBA" id="ARBA00022692"/>
    </source>
</evidence>
<dbReference type="InterPro" id="IPR027417">
    <property type="entry name" value="P-loop_NTPase"/>
</dbReference>
<evidence type="ECO:0000256" key="9">
    <source>
        <dbReference type="ARBA" id="ARBA00023128"/>
    </source>
</evidence>
<dbReference type="PANTHER" id="PTHR23070">
    <property type="entry name" value="BCS1 AAA-TYPE ATPASE"/>
    <property type="match status" value="1"/>
</dbReference>
<keyword evidence="17" id="KW-1185">Reference proteome</keyword>
<name>A0AAD7BF29_9AGAR</name>
<keyword evidence="10" id="KW-0472">Membrane</keyword>
<feature type="region of interest" description="Disordered" evidence="12">
    <location>
        <begin position="637"/>
        <end position="689"/>
    </location>
</feature>
<feature type="region of interest" description="Disordered" evidence="12">
    <location>
        <begin position="467"/>
        <end position="488"/>
    </location>
</feature>
<evidence type="ECO:0000313" key="16">
    <source>
        <dbReference type="EMBL" id="KAJ7618772.1"/>
    </source>
</evidence>
<dbReference type="Pfam" id="PF08740">
    <property type="entry name" value="BCS1_N"/>
    <property type="match status" value="2"/>
</dbReference>
<evidence type="ECO:0000256" key="12">
    <source>
        <dbReference type="SAM" id="MobiDB-lite"/>
    </source>
</evidence>
<feature type="signal peptide" evidence="13">
    <location>
        <begin position="1"/>
        <end position="18"/>
    </location>
</feature>
<feature type="chain" id="PRO_5042065324" evidence="13">
    <location>
        <begin position="19"/>
        <end position="689"/>
    </location>
</feature>
<keyword evidence="8" id="KW-1133">Transmembrane helix</keyword>
<keyword evidence="4" id="KW-0547">Nucleotide-binding</keyword>
<dbReference type="InterPro" id="IPR003959">
    <property type="entry name" value="ATPase_AAA_core"/>
</dbReference>
<dbReference type="SMART" id="SM01024">
    <property type="entry name" value="BCS1_N"/>
    <property type="match status" value="1"/>
</dbReference>
<dbReference type="GO" id="GO:0016887">
    <property type="term" value="F:ATP hydrolysis activity"/>
    <property type="evidence" value="ECO:0007669"/>
    <property type="project" value="InterPro"/>
</dbReference>
<proteinExistence type="inferred from homology"/>
<evidence type="ECO:0000313" key="17">
    <source>
        <dbReference type="Proteomes" id="UP001221142"/>
    </source>
</evidence>
<evidence type="ECO:0000256" key="8">
    <source>
        <dbReference type="ARBA" id="ARBA00022989"/>
    </source>
</evidence>
<feature type="domain" description="BCS1 N-terminal" evidence="15">
    <location>
        <begin position="47"/>
        <end position="366"/>
    </location>
</feature>
<accession>A0AAD7BF29</accession>
<dbReference type="Pfam" id="PF25426">
    <property type="entry name" value="AAA_lid_BCS1"/>
    <property type="match status" value="1"/>
</dbReference>
<evidence type="ECO:0000256" key="10">
    <source>
        <dbReference type="ARBA" id="ARBA00023136"/>
    </source>
</evidence>
<gene>
    <name evidence="16" type="ORF">FB45DRAFT_1033943</name>
</gene>